<feature type="domain" description="Isochorismatase-like" evidence="2">
    <location>
        <begin position="18"/>
        <end position="221"/>
    </location>
</feature>
<evidence type="ECO:0000256" key="1">
    <source>
        <dbReference type="ARBA" id="ARBA00022801"/>
    </source>
</evidence>
<keyword evidence="1" id="KW-0378">Hydrolase</keyword>
<evidence type="ECO:0000259" key="2">
    <source>
        <dbReference type="Pfam" id="PF00857"/>
    </source>
</evidence>
<dbReference type="InterPro" id="IPR000868">
    <property type="entry name" value="Isochorismatase-like_dom"/>
</dbReference>
<evidence type="ECO:0000313" key="3">
    <source>
        <dbReference type="EMBL" id="QJW93946.1"/>
    </source>
</evidence>
<dbReference type="EMBL" id="CP053452">
    <property type="protein sequence ID" value="QJW93946.1"/>
    <property type="molecule type" value="Genomic_DNA"/>
</dbReference>
<keyword evidence="4" id="KW-1185">Reference proteome</keyword>
<organism evidence="3 4">
    <name type="scientific">Frigoriglobus tundricola</name>
    <dbReference type="NCBI Taxonomy" id="2774151"/>
    <lineage>
        <taxon>Bacteria</taxon>
        <taxon>Pseudomonadati</taxon>
        <taxon>Planctomycetota</taxon>
        <taxon>Planctomycetia</taxon>
        <taxon>Gemmatales</taxon>
        <taxon>Gemmataceae</taxon>
        <taxon>Frigoriglobus</taxon>
    </lineage>
</organism>
<dbReference type="Pfam" id="PF00857">
    <property type="entry name" value="Isochorismatase"/>
    <property type="match status" value="1"/>
</dbReference>
<protein>
    <recommendedName>
        <fullName evidence="2">Isochorismatase-like domain-containing protein</fullName>
    </recommendedName>
</protein>
<proteinExistence type="predicted"/>
<gene>
    <name evidence="3" type="ORF">FTUN_1461</name>
</gene>
<dbReference type="PANTHER" id="PTHR43540:SF6">
    <property type="entry name" value="ISOCHORISMATASE-LIKE DOMAIN-CONTAINING PROTEIN"/>
    <property type="match status" value="1"/>
</dbReference>
<dbReference type="Proteomes" id="UP000503447">
    <property type="component" value="Chromosome"/>
</dbReference>
<sequence>MFTFTHRNPEMRLDKKRTALVLADIQNEFLAETGSYYPMIADSLKAHKVLDHLEELMKCAQEHGYYVIHSPHYYYPTDRQWVAAGGAIADYLANLPAGFVGRKDPVDLDGFNGSGADYPERYKKYLMDGKTANTSPHKGLSCHSNDLIKQLRMRHVEQAIVAGPVGNLCLENHVRDLIEAGFEIAVVRDAIAGGRNEEGDAYQAAMVNYRFMCNAIWTTEETVNRMKAAT</sequence>
<name>A0A6M5YKY8_9BACT</name>
<dbReference type="InterPro" id="IPR050272">
    <property type="entry name" value="Isochorismatase-like_hydrls"/>
</dbReference>
<dbReference type="PANTHER" id="PTHR43540">
    <property type="entry name" value="PEROXYUREIDOACRYLATE/UREIDOACRYLATE AMIDOHYDROLASE-RELATED"/>
    <property type="match status" value="1"/>
</dbReference>
<dbReference type="GO" id="GO:0016787">
    <property type="term" value="F:hydrolase activity"/>
    <property type="evidence" value="ECO:0007669"/>
    <property type="project" value="UniProtKB-KW"/>
</dbReference>
<dbReference type="SUPFAM" id="SSF52499">
    <property type="entry name" value="Isochorismatase-like hydrolases"/>
    <property type="match status" value="1"/>
</dbReference>
<dbReference type="KEGG" id="ftj:FTUN_1461"/>
<dbReference type="InterPro" id="IPR036380">
    <property type="entry name" value="Isochorismatase-like_sf"/>
</dbReference>
<accession>A0A6M5YKY8</accession>
<dbReference type="Gene3D" id="3.40.50.850">
    <property type="entry name" value="Isochorismatase-like"/>
    <property type="match status" value="1"/>
</dbReference>
<reference evidence="4" key="1">
    <citation type="submission" date="2020-05" db="EMBL/GenBank/DDBJ databases">
        <title>Frigoriglobus tundricola gen. nov., sp. nov., a psychrotolerant cellulolytic planctomycete of the family Gemmataceae with two divergent copies of 16S rRNA gene.</title>
        <authorList>
            <person name="Kulichevskaya I.S."/>
            <person name="Ivanova A.A."/>
            <person name="Naumoff D.G."/>
            <person name="Beletsky A.V."/>
            <person name="Rijpstra W.I.C."/>
            <person name="Sinninghe Damste J.S."/>
            <person name="Mardanov A.V."/>
            <person name="Ravin N.V."/>
            <person name="Dedysh S.N."/>
        </authorList>
    </citation>
    <scope>NUCLEOTIDE SEQUENCE [LARGE SCALE GENOMIC DNA]</scope>
    <source>
        <strain evidence="4">PL17</strain>
    </source>
</reference>
<dbReference type="RefSeq" id="WP_171470042.1">
    <property type="nucleotide sequence ID" value="NZ_CP053452.2"/>
</dbReference>
<evidence type="ECO:0000313" key="4">
    <source>
        <dbReference type="Proteomes" id="UP000503447"/>
    </source>
</evidence>
<dbReference type="AlphaFoldDB" id="A0A6M5YKY8"/>